<dbReference type="AlphaFoldDB" id="A0AAP8BCZ7"/>
<comment type="caution">
    <text evidence="1">The sequence shown here is derived from an EMBL/GenBank/DDBJ whole genome shotgun (WGS) entry which is preliminary data.</text>
</comment>
<organism evidence="1 2">
    <name type="scientific">Bacillus mycoides</name>
    <dbReference type="NCBI Taxonomy" id="1405"/>
    <lineage>
        <taxon>Bacteria</taxon>
        <taxon>Bacillati</taxon>
        <taxon>Bacillota</taxon>
        <taxon>Bacilli</taxon>
        <taxon>Bacillales</taxon>
        <taxon>Bacillaceae</taxon>
        <taxon>Bacillus</taxon>
        <taxon>Bacillus cereus group</taxon>
    </lineage>
</organism>
<dbReference type="EMBL" id="MRWU01000018">
    <property type="protein sequence ID" value="OSX90403.1"/>
    <property type="molecule type" value="Genomic_DNA"/>
</dbReference>
<evidence type="ECO:0000313" key="1">
    <source>
        <dbReference type="EMBL" id="OSX90403.1"/>
    </source>
</evidence>
<sequence length="93" mass="10825">MLKEKYSHLSASERSARLQELAEENAYRRVQETESNISDAYFLEKHGAQTSLQSQLDRVQYAVNPTTNIIETYPNGRIEKYRRFGFSSDANYL</sequence>
<evidence type="ECO:0000313" key="2">
    <source>
        <dbReference type="Proteomes" id="UP000194131"/>
    </source>
</evidence>
<reference evidence="1 2" key="1">
    <citation type="submission" date="2016-12" db="EMBL/GenBank/DDBJ databases">
        <title>Genome Sequences of Twelve Sporeforming Bacillus Species Isolated from Foods.</title>
        <authorList>
            <person name="De Jong A."/>
            <person name="Holsappel S."/>
            <person name="Kuipers O.P."/>
        </authorList>
    </citation>
    <scope>NUCLEOTIDE SEQUENCE [LARGE SCALE GENOMIC DNA]</scope>
    <source>
        <strain evidence="1 2">S3E15</strain>
    </source>
</reference>
<accession>A0AAP8BCZ7</accession>
<protein>
    <submittedName>
        <fullName evidence="1">Uncharacterized protein</fullName>
    </submittedName>
</protein>
<dbReference type="RefSeq" id="WP_158089691.1">
    <property type="nucleotide sequence ID" value="NZ_JARLYJ010000037.1"/>
</dbReference>
<proteinExistence type="predicted"/>
<name>A0AAP8BCZ7_BACMY</name>
<gene>
    <name evidence="1" type="ORF">S3E15_01810</name>
</gene>
<dbReference type="Proteomes" id="UP000194131">
    <property type="component" value="Unassembled WGS sequence"/>
</dbReference>